<evidence type="ECO:0000256" key="3">
    <source>
        <dbReference type="ARBA" id="ARBA00022529"/>
    </source>
</evidence>
<keyword evidence="8" id="KW-1015">Disulfide bond</keyword>
<dbReference type="GO" id="GO:0045087">
    <property type="term" value="P:innate immune response"/>
    <property type="evidence" value="ECO:0007669"/>
    <property type="project" value="UniProtKB-KW"/>
</dbReference>
<dbReference type="PANTHER" id="PTHR13645:SF0">
    <property type="entry name" value="DEFENSIN"/>
    <property type="match status" value="1"/>
</dbReference>
<comment type="subcellular location">
    <subcellularLocation>
        <location evidence="1">Secreted</location>
    </subcellularLocation>
</comment>
<dbReference type="GO" id="GO:0005615">
    <property type="term" value="C:extracellular space"/>
    <property type="evidence" value="ECO:0007669"/>
    <property type="project" value="TreeGrafter"/>
</dbReference>
<keyword evidence="5" id="KW-0391">Immunity</keyword>
<dbReference type="InterPro" id="IPR001542">
    <property type="entry name" value="Defensin_invertebrate/fungal"/>
</dbReference>
<keyword evidence="2" id="KW-0964">Secreted</keyword>
<dbReference type="Gene3D" id="3.30.30.10">
    <property type="entry name" value="Knottin, scorpion toxin-like"/>
    <property type="match status" value="1"/>
</dbReference>
<evidence type="ECO:0000313" key="10">
    <source>
        <dbReference type="EMBL" id="AHH35100.1"/>
    </source>
</evidence>
<dbReference type="AlphaFoldDB" id="W5U4X3"/>
<keyword evidence="7" id="KW-0044">Antibiotic</keyword>
<name>W5U4X3_HERIL</name>
<keyword evidence="6" id="KW-0211">Defensin</keyword>
<evidence type="ECO:0000256" key="8">
    <source>
        <dbReference type="ARBA" id="ARBA00023157"/>
    </source>
</evidence>
<proteinExistence type="evidence at transcript level"/>
<dbReference type="SUPFAM" id="SSF57095">
    <property type="entry name" value="Scorpion toxin-like"/>
    <property type="match status" value="1"/>
</dbReference>
<evidence type="ECO:0000256" key="4">
    <source>
        <dbReference type="ARBA" id="ARBA00022588"/>
    </source>
</evidence>
<dbReference type="PANTHER" id="PTHR13645">
    <property type="entry name" value="DEFENSIN"/>
    <property type="match status" value="1"/>
</dbReference>
<reference evidence="10" key="1">
    <citation type="submission" date="2013-11" db="EMBL/GenBank/DDBJ databases">
        <title>Purification and characterization of a novel defensin-like antimicrobial peptide from hemolymph of Hermetia illucens larvae.</title>
        <authorList>
            <person name="Park S.-I."/>
            <person name="Choe Y."/>
            <person name="Jang H."/>
            <person name="Lee C.H."/>
            <person name="Choi S.H."/>
            <person name="Yoe S.M."/>
        </authorList>
    </citation>
    <scope>NUCLEOTIDE SEQUENCE</scope>
</reference>
<evidence type="ECO:0000256" key="5">
    <source>
        <dbReference type="ARBA" id="ARBA00022859"/>
    </source>
</evidence>
<dbReference type="FunFam" id="3.30.30.10:FF:000005">
    <property type="entry name" value="Defensin"/>
    <property type="match status" value="1"/>
</dbReference>
<organism evidence="10">
    <name type="scientific">Hermetia illucens</name>
    <name type="common">Black soldier fly</name>
    <dbReference type="NCBI Taxonomy" id="343691"/>
    <lineage>
        <taxon>Eukaryota</taxon>
        <taxon>Metazoa</taxon>
        <taxon>Ecdysozoa</taxon>
        <taxon>Arthropoda</taxon>
        <taxon>Hexapoda</taxon>
        <taxon>Insecta</taxon>
        <taxon>Pterygota</taxon>
        <taxon>Neoptera</taxon>
        <taxon>Endopterygota</taxon>
        <taxon>Diptera</taxon>
        <taxon>Brachycera</taxon>
        <taxon>Stratiomyomorpha</taxon>
        <taxon>Stratiomyidae</taxon>
        <taxon>Hermetiinae</taxon>
        <taxon>Hermetia</taxon>
    </lineage>
</organism>
<evidence type="ECO:0000256" key="7">
    <source>
        <dbReference type="ARBA" id="ARBA00023022"/>
    </source>
</evidence>
<dbReference type="EMBL" id="KF805350">
    <property type="protein sequence ID" value="AHH35100.1"/>
    <property type="molecule type" value="mRNA"/>
</dbReference>
<dbReference type="InterPro" id="IPR036574">
    <property type="entry name" value="Scorpion_toxin-like_sf"/>
</dbReference>
<dbReference type="GO" id="GO:0050830">
    <property type="term" value="P:defense response to Gram-positive bacterium"/>
    <property type="evidence" value="ECO:0007669"/>
    <property type="project" value="UniProtKB-ARBA"/>
</dbReference>
<dbReference type="SMR" id="W5U4X3"/>
<evidence type="ECO:0000259" key="9">
    <source>
        <dbReference type="PROSITE" id="PS51378"/>
    </source>
</evidence>
<keyword evidence="3" id="KW-0929">Antimicrobial</keyword>
<protein>
    <submittedName>
        <fullName evidence="10">Defensin-like peptide 4</fullName>
    </submittedName>
</protein>
<keyword evidence="4" id="KW-0399">Innate immunity</keyword>
<accession>W5U4X3</accession>
<dbReference type="OrthoDB" id="10038290at2759"/>
<evidence type="ECO:0000256" key="1">
    <source>
        <dbReference type="ARBA" id="ARBA00004613"/>
    </source>
</evidence>
<gene>
    <name evidence="10" type="primary">DLP4</name>
</gene>
<evidence type="ECO:0000256" key="6">
    <source>
        <dbReference type="ARBA" id="ARBA00022940"/>
    </source>
</evidence>
<feature type="domain" description="Invertebrate defensins family profile" evidence="9">
    <location>
        <begin position="41"/>
        <end position="81"/>
    </location>
</feature>
<dbReference type="PROSITE" id="PS51378">
    <property type="entry name" value="INVERT_DEFENSINS"/>
    <property type="match status" value="1"/>
</dbReference>
<dbReference type="Pfam" id="PF01097">
    <property type="entry name" value="Defensin_2"/>
    <property type="match status" value="1"/>
</dbReference>
<dbReference type="GO" id="GO:0006959">
    <property type="term" value="P:humoral immune response"/>
    <property type="evidence" value="ECO:0007669"/>
    <property type="project" value="TreeGrafter"/>
</dbReference>
<sequence length="81" mass="8958">MVHCQPFQLETEGDQQLEPVVAEVDDVVDLVAIPEHTREKRATCDLLSPFKVGHAACAAHCIARGKRGGWCDKRAVCNCRK</sequence>
<evidence type="ECO:0000256" key="2">
    <source>
        <dbReference type="ARBA" id="ARBA00022525"/>
    </source>
</evidence>